<dbReference type="PANTHER" id="PTHR24206">
    <property type="entry name" value="OS06G0237300 PROTEIN"/>
    <property type="match status" value="1"/>
</dbReference>
<feature type="region of interest" description="Disordered" evidence="5">
    <location>
        <begin position="1"/>
        <end position="31"/>
    </location>
</feature>
<reference evidence="7 8" key="1">
    <citation type="journal article" date="2010" name="PLoS Biol.">
        <title>Multi-platform next-generation sequencing of the domestic turkey (Meleagris gallopavo): genome assembly and analysis.</title>
        <authorList>
            <person name="Dalloul R.A."/>
            <person name="Long J.A."/>
            <person name="Zimin A.V."/>
            <person name="Aslam L."/>
            <person name="Beal K."/>
            <person name="Blomberg L.A."/>
            <person name="Bouffard P."/>
            <person name="Burt D.W."/>
            <person name="Crasta O."/>
            <person name="Crooijmans R.P."/>
            <person name="Cooper K."/>
            <person name="Coulombe R.A."/>
            <person name="De S."/>
            <person name="Delany M.E."/>
            <person name="Dodgson J.B."/>
            <person name="Dong J.J."/>
            <person name="Evans C."/>
            <person name="Frederickson K.M."/>
            <person name="Flicek P."/>
            <person name="Florea L."/>
            <person name="Folkerts O."/>
            <person name="Groenen M.A."/>
            <person name="Harkins T.T."/>
            <person name="Herrero J."/>
            <person name="Hoffmann S."/>
            <person name="Megens H.J."/>
            <person name="Jiang A."/>
            <person name="de Jong P."/>
            <person name="Kaiser P."/>
            <person name="Kim H."/>
            <person name="Kim K.W."/>
            <person name="Kim S."/>
            <person name="Langenberger D."/>
            <person name="Lee M.K."/>
            <person name="Lee T."/>
            <person name="Mane S."/>
            <person name="Marcais G."/>
            <person name="Marz M."/>
            <person name="McElroy A.P."/>
            <person name="Modise T."/>
            <person name="Nefedov M."/>
            <person name="Notredame C."/>
            <person name="Paton I.R."/>
            <person name="Payne W.S."/>
            <person name="Pertea G."/>
            <person name="Prickett D."/>
            <person name="Puiu D."/>
            <person name="Qioa D."/>
            <person name="Raineri E."/>
            <person name="Ruffier M."/>
            <person name="Salzberg S.L."/>
            <person name="Schatz M.C."/>
            <person name="Scheuring C."/>
            <person name="Schmidt C.J."/>
            <person name="Schroeder S."/>
            <person name="Searle S.M."/>
            <person name="Smith E.J."/>
            <person name="Smith J."/>
            <person name="Sonstegard T.S."/>
            <person name="Stadler P.F."/>
            <person name="Tafer H."/>
            <person name="Tu Z.J."/>
            <person name="Van Tassell C.P."/>
            <person name="Vilella A.J."/>
            <person name="Williams K.P."/>
            <person name="Yorke J.A."/>
            <person name="Zhang L."/>
            <person name="Zhang H.B."/>
            <person name="Zhang X."/>
            <person name="Zhang Y."/>
            <person name="Reed K.M."/>
        </authorList>
    </citation>
    <scope>NUCLEOTIDE SEQUENCE [LARGE SCALE GENOMIC DNA]</scope>
</reference>
<dbReference type="SMART" id="SM00132">
    <property type="entry name" value="LIM"/>
    <property type="match status" value="1"/>
</dbReference>
<evidence type="ECO:0000313" key="8">
    <source>
        <dbReference type="Proteomes" id="UP000001645"/>
    </source>
</evidence>
<keyword evidence="3 4" id="KW-0440">LIM domain</keyword>
<evidence type="ECO:0000259" key="6">
    <source>
        <dbReference type="PROSITE" id="PS50023"/>
    </source>
</evidence>
<dbReference type="CDD" id="cd09358">
    <property type="entry name" value="LIM_Mical_like"/>
    <property type="match status" value="1"/>
</dbReference>
<feature type="compositionally biased region" description="Polar residues" evidence="5">
    <location>
        <begin position="745"/>
        <end position="761"/>
    </location>
</feature>
<feature type="compositionally biased region" description="Basic and acidic residues" evidence="5">
    <location>
        <begin position="929"/>
        <end position="949"/>
    </location>
</feature>
<feature type="compositionally biased region" description="Basic and acidic residues" evidence="5">
    <location>
        <begin position="792"/>
        <end position="804"/>
    </location>
</feature>
<feature type="compositionally biased region" description="Basic and acidic residues" evidence="5">
    <location>
        <begin position="975"/>
        <end position="988"/>
    </location>
</feature>
<feature type="compositionally biased region" description="Polar residues" evidence="5">
    <location>
        <begin position="271"/>
        <end position="293"/>
    </location>
</feature>
<feature type="compositionally biased region" description="Basic residues" evidence="5">
    <location>
        <begin position="1042"/>
        <end position="1056"/>
    </location>
</feature>
<feature type="compositionally biased region" description="Basic and acidic residues" evidence="5">
    <location>
        <begin position="772"/>
        <end position="781"/>
    </location>
</feature>
<reference evidence="7" key="3">
    <citation type="submission" date="2025-09" db="UniProtKB">
        <authorList>
            <consortium name="Ensembl"/>
        </authorList>
    </citation>
    <scope>IDENTIFICATION</scope>
</reference>
<feature type="region of interest" description="Disordered" evidence="5">
    <location>
        <begin position="503"/>
        <end position="542"/>
    </location>
</feature>
<dbReference type="InterPro" id="IPR001781">
    <property type="entry name" value="Znf_LIM"/>
</dbReference>
<evidence type="ECO:0000256" key="5">
    <source>
        <dbReference type="SAM" id="MobiDB-lite"/>
    </source>
</evidence>
<dbReference type="GO" id="GO:0046872">
    <property type="term" value="F:metal ion binding"/>
    <property type="evidence" value="ECO:0007669"/>
    <property type="project" value="UniProtKB-KW"/>
</dbReference>
<evidence type="ECO:0000256" key="1">
    <source>
        <dbReference type="ARBA" id="ARBA00022723"/>
    </source>
</evidence>
<dbReference type="GeneTree" id="ENSGT00950000183580"/>
<proteinExistence type="predicted"/>
<evidence type="ECO:0000256" key="3">
    <source>
        <dbReference type="ARBA" id="ARBA00023038"/>
    </source>
</evidence>
<feature type="region of interest" description="Disordered" evidence="5">
    <location>
        <begin position="270"/>
        <end position="293"/>
    </location>
</feature>
<name>A0A803XLD7_MELGA</name>
<dbReference type="Proteomes" id="UP000001645">
    <property type="component" value="Chromosome 6"/>
</dbReference>
<feature type="region of interest" description="Disordered" evidence="5">
    <location>
        <begin position="846"/>
        <end position="956"/>
    </location>
</feature>
<feature type="domain" description="LIM zinc-binding" evidence="6">
    <location>
        <begin position="301"/>
        <end position="361"/>
    </location>
</feature>
<keyword evidence="8" id="KW-1185">Reference proteome</keyword>
<evidence type="ECO:0000256" key="2">
    <source>
        <dbReference type="ARBA" id="ARBA00022833"/>
    </source>
</evidence>
<dbReference type="Gene3D" id="2.10.110.10">
    <property type="entry name" value="Cysteine Rich Protein"/>
    <property type="match status" value="1"/>
</dbReference>
<feature type="compositionally biased region" description="Basic and acidic residues" evidence="5">
    <location>
        <begin position="680"/>
        <end position="695"/>
    </location>
</feature>
<organism evidence="7 8">
    <name type="scientific">Meleagris gallopavo</name>
    <name type="common">Wild turkey</name>
    <dbReference type="NCBI Taxonomy" id="9103"/>
    <lineage>
        <taxon>Eukaryota</taxon>
        <taxon>Metazoa</taxon>
        <taxon>Chordata</taxon>
        <taxon>Craniata</taxon>
        <taxon>Vertebrata</taxon>
        <taxon>Euteleostomi</taxon>
        <taxon>Archelosauria</taxon>
        <taxon>Archosauria</taxon>
        <taxon>Dinosauria</taxon>
        <taxon>Saurischia</taxon>
        <taxon>Theropoda</taxon>
        <taxon>Coelurosauria</taxon>
        <taxon>Aves</taxon>
        <taxon>Neognathae</taxon>
        <taxon>Galloanserae</taxon>
        <taxon>Galliformes</taxon>
        <taxon>Phasianidae</taxon>
        <taxon>Meleagridinae</taxon>
        <taxon>Meleagris</taxon>
    </lineage>
</organism>
<dbReference type="Ensembl" id="ENSMGAT00000026123.1">
    <property type="protein sequence ID" value="ENSMGAP00000020333.1"/>
    <property type="gene ID" value="ENSMGAG00000020375.1"/>
</dbReference>
<feature type="compositionally biased region" description="Low complexity" evidence="5">
    <location>
        <begin position="707"/>
        <end position="725"/>
    </location>
</feature>
<protein>
    <recommendedName>
        <fullName evidence="6">LIM zinc-binding domain-containing protein</fullName>
    </recommendedName>
</protein>
<feature type="compositionally biased region" description="Basic and acidic residues" evidence="5">
    <location>
        <begin position="504"/>
        <end position="524"/>
    </location>
</feature>
<dbReference type="AlphaFoldDB" id="A0A803XLD7"/>
<evidence type="ECO:0000313" key="7">
    <source>
        <dbReference type="Ensembl" id="ENSMGAP00000020333.1"/>
    </source>
</evidence>
<dbReference type="InParanoid" id="A0A803XLD7"/>
<keyword evidence="2 4" id="KW-0862">Zinc</keyword>
<evidence type="ECO:0000256" key="4">
    <source>
        <dbReference type="PROSITE-ProRule" id="PRU00125"/>
    </source>
</evidence>
<feature type="region of interest" description="Disordered" evidence="5">
    <location>
        <begin position="70"/>
        <end position="92"/>
    </location>
</feature>
<accession>A0A803XLD7</accession>
<feature type="compositionally biased region" description="Basic and acidic residues" evidence="5">
    <location>
        <begin position="872"/>
        <end position="890"/>
    </location>
</feature>
<feature type="region of interest" description="Disordered" evidence="5">
    <location>
        <begin position="974"/>
        <end position="997"/>
    </location>
</feature>
<dbReference type="PROSITE" id="PS50023">
    <property type="entry name" value="LIM_DOMAIN_2"/>
    <property type="match status" value="1"/>
</dbReference>
<reference evidence="7" key="2">
    <citation type="submission" date="2025-08" db="UniProtKB">
        <authorList>
            <consortium name="Ensembl"/>
        </authorList>
    </citation>
    <scope>IDENTIFICATION</scope>
</reference>
<sequence length="1180" mass="131232">MEKAEKMRSAQSFPFLCHSPRSSSEHRAIPLRKSVSVSELVARYQSILDYESSMSKQEHPKLMERRYPAQSNANPMGKKHTLSQSHSSDGVWSKSMEDLPIHKTSTTRNLNGHLTNLDTPKATAQSKTLPLAPLKTSSLHSILRNREVDTRIMTTIQPLSRNTKLHKEPSFSSSLQSTQKKAQWSPTIITWKDSAAKEGRISHDRQTIISSVIDTANDSAMGRSDERTRSFLDIADSTRRLLQQGRGRSSSLSVKELSARYLSQAAAAAASQGSTTSPRTVKDSSTQSLNSQKTSKPMSKEVCALCLQPVYSMERVFPDKVCLHHSCFCCKICGKKLSLHNYAALHGVFYCQIHYKQMAGAKSRREREKLEQQPGDDQMQQAAVVGRGAQPLDWYSGAENKTKARRKPTSFNVPCSLQLAEQRQELNSRPVFLGNKLRNCWPPSETDGKTGKATCSWKKPVLSCQSHQAAGNEVDRMVLMGQERKTATEAAVKKQSFLPGVTYPEKREQVGSWPKPREQRDGKKALAAGDGDVGNGKRGGQVSQRVAAFQQSKLQLKRGSDSASSPVLLEPAKPLPRGLLSSHQAASQCAKPTNWMFLGEKRGCVLPTAELPVRENEIYGSFSPSTPSEGDTRPAMTDDKPEWTTAIAGDKHHLGEGVNNPQPARVPESLETRNNTNNMEQKHRDEGIDPPEPKAKHQAPHVPDVPGTPSAAPSSPEPGGLSASPEIAELVSETSKINADELPRKQTTVILEENMQPSSVSHLPGEESTGAEFEKTNKTKEVNLSGFLEEPSPDHTAQENKPENNRISTLGLPEMTDDHNMSHLQETEPQTIYGQLVTNPHSSILVHDVKSPSNDFPVSADMSLKRTSATRPSHDEVNNSKSKDPSEDLHGNIFPISEQPIEKLESSKSSVSSDKYGGHPVGKLKKDLKHSEGSVEDKLRPTDKGKETRSSQARTDVLGKGFTFGKKPFTALFGAEDKGSTHKKETTQRKPTKPQSALVTLFGNSSEKKQSQQKTLQDPQNKLIMKISRKSFRTSSAPPTKQNKKHPRMTRHHSQRRQWSSLKIHRRVLEAAQIPPRARRLMSCCWLLVQAFQVMINIRELNSMSMTNQLLAGRFSSRRTDVRFFCQHRKNRKKMRLALKVEKTLFILLQSLCLQLITAKKISLGMKIHMLVIHLKVRTF</sequence>
<feature type="compositionally biased region" description="Basic and acidic residues" evidence="5">
    <location>
        <begin position="630"/>
        <end position="642"/>
    </location>
</feature>
<keyword evidence="1 4" id="KW-0479">Metal-binding</keyword>
<feature type="region of interest" description="Disordered" evidence="5">
    <location>
        <begin position="618"/>
        <end position="830"/>
    </location>
</feature>
<dbReference type="SUPFAM" id="SSF57716">
    <property type="entry name" value="Glucocorticoid receptor-like (DNA-binding domain)"/>
    <property type="match status" value="1"/>
</dbReference>
<feature type="region of interest" description="Disordered" evidence="5">
    <location>
        <begin position="1030"/>
        <end position="1060"/>
    </location>
</feature>